<dbReference type="PROSITE" id="PS50865">
    <property type="entry name" value="ZF_MYND_2"/>
    <property type="match status" value="1"/>
</dbReference>
<keyword evidence="7" id="KW-0862">Zinc</keyword>
<dbReference type="Gene3D" id="6.10.140.2220">
    <property type="match status" value="1"/>
</dbReference>
<dbReference type="AlphaFoldDB" id="A0A673ZQ80"/>
<organism evidence="12 13">
    <name type="scientific">Salmo trutta</name>
    <name type="common">Brown trout</name>
    <dbReference type="NCBI Taxonomy" id="8032"/>
    <lineage>
        <taxon>Eukaryota</taxon>
        <taxon>Metazoa</taxon>
        <taxon>Chordata</taxon>
        <taxon>Craniata</taxon>
        <taxon>Vertebrata</taxon>
        <taxon>Euteleostomi</taxon>
        <taxon>Actinopterygii</taxon>
        <taxon>Neopterygii</taxon>
        <taxon>Teleostei</taxon>
        <taxon>Protacanthopterygii</taxon>
        <taxon>Salmoniformes</taxon>
        <taxon>Salmonidae</taxon>
        <taxon>Salmoninae</taxon>
        <taxon>Salmo</taxon>
    </lineage>
</organism>
<evidence type="ECO:0000313" key="13">
    <source>
        <dbReference type="Proteomes" id="UP000472277"/>
    </source>
</evidence>
<dbReference type="InParanoid" id="A0A673ZQ80"/>
<keyword evidence="13" id="KW-1185">Reference proteome</keyword>
<dbReference type="InterPro" id="IPR050869">
    <property type="entry name" value="H3K4_H4K5_MeTrfase"/>
</dbReference>
<evidence type="ECO:0000256" key="8">
    <source>
        <dbReference type="ARBA" id="ARBA00047571"/>
    </source>
</evidence>
<protein>
    <recommendedName>
        <fullName evidence="1">[histone H3]-lysine(4) N-trimethyltransferase</fullName>
        <ecNumber evidence="1">2.1.1.354</ecNumber>
    </recommendedName>
</protein>
<gene>
    <name evidence="12" type="primary">smyd3</name>
</gene>
<evidence type="ECO:0000259" key="10">
    <source>
        <dbReference type="PROSITE" id="PS50280"/>
    </source>
</evidence>
<evidence type="ECO:0000256" key="4">
    <source>
        <dbReference type="ARBA" id="ARBA00022691"/>
    </source>
</evidence>
<dbReference type="InterPro" id="IPR001214">
    <property type="entry name" value="SET_dom"/>
</dbReference>
<reference evidence="12" key="1">
    <citation type="submission" date="2025-08" db="UniProtKB">
        <authorList>
            <consortium name="Ensembl"/>
        </authorList>
    </citation>
    <scope>IDENTIFICATION</scope>
</reference>
<reference evidence="12" key="2">
    <citation type="submission" date="2025-09" db="UniProtKB">
        <authorList>
            <consortium name="Ensembl"/>
        </authorList>
    </citation>
    <scope>IDENTIFICATION</scope>
</reference>
<dbReference type="PANTHER" id="PTHR12197:SF288">
    <property type="entry name" value="HISTONE-LYSINE N-METHYLTRANSFERASE SMYD3"/>
    <property type="match status" value="1"/>
</dbReference>
<evidence type="ECO:0000256" key="3">
    <source>
        <dbReference type="ARBA" id="ARBA00022679"/>
    </source>
</evidence>
<dbReference type="GeneTree" id="ENSGT00940000156766"/>
<evidence type="ECO:0000313" key="12">
    <source>
        <dbReference type="Ensembl" id="ENSSTUP00000048847.1"/>
    </source>
</evidence>
<dbReference type="Proteomes" id="UP000472277">
    <property type="component" value="Chromosome 25"/>
</dbReference>
<sequence length="675" mass="74522">MASKFERFASAGKGNGLRATHEIHAGELLYTAEPLACCVSNTCAKDFCHSCFSRRKTLLRCSQCKVARYCDVTCQKQAWSDHKRECKCLRSLHPRIPTDSVRLAARIIFRLLSPSQTSPGLCSLEEHESHLCDMGEERREGLSQLSSMLQLYIQQEVPNITQELPTVDPLSLLAKLTCNCFTISDGELREIGVGLYPSMSLLNHDCRPSCVMLFEGETLHLRAVRDMQPAEELTISYIGTLAPTRDRRTQLEEQYHFTCQCQRCTTADMDPMMLCGEEKAWAPLREAIPRLENWQTQACILYTRITRGQYVTMLKCVIKQICARTHTHTDANTHTPHLTRPFYALCFSPVIIISVTLVLPLPLLPLFLSPSPPALSFFLPLLPLSLSPSPSAVSFSLSSCSLSSPSPPALSFFPLSSRSLFLPLLLLSLSPSPSAVSFSLSSRSLFPPLLPLSLSPSPPALSFFPLSSRSLFLPPFLPLSLSPSSPALSFPLSFRCLFLPLLLLSFFPLSSRSLFLPPLLPLSLSSPSPPALSFSLSFRCLFLPLLLLSFFPLSSRSLFLPPLLPLSLSSTSPPALSFSLSFRCLFLPLLLLSFFPLSSRSLFLPPFLPLSLSPSSPALSFSLSLSSLSFSLSSRSLFPPLPLLPLFLSPSPPALSFSLSFLSFWCALNSVSRLE</sequence>
<keyword evidence="5" id="KW-0479">Metal-binding</keyword>
<evidence type="ECO:0000259" key="11">
    <source>
        <dbReference type="PROSITE" id="PS50865"/>
    </source>
</evidence>
<keyword evidence="4" id="KW-0949">S-adenosyl-L-methionine</keyword>
<dbReference type="InterPro" id="IPR002893">
    <property type="entry name" value="Znf_MYND"/>
</dbReference>
<proteinExistence type="predicted"/>
<dbReference type="FunFam" id="2.170.270.10:FF:000013">
    <property type="entry name" value="Histone-lysine N-methyltransferase SMYD1 isoform 1"/>
    <property type="match status" value="1"/>
</dbReference>
<dbReference type="Gene3D" id="2.170.270.10">
    <property type="entry name" value="SET domain"/>
    <property type="match status" value="1"/>
</dbReference>
<dbReference type="InterPro" id="IPR046341">
    <property type="entry name" value="SET_dom_sf"/>
</dbReference>
<evidence type="ECO:0000256" key="5">
    <source>
        <dbReference type="ARBA" id="ARBA00022723"/>
    </source>
</evidence>
<keyword evidence="3" id="KW-0808">Transferase</keyword>
<dbReference type="PROSITE" id="PS50280">
    <property type="entry name" value="SET"/>
    <property type="match status" value="1"/>
</dbReference>
<evidence type="ECO:0000256" key="1">
    <source>
        <dbReference type="ARBA" id="ARBA00012182"/>
    </source>
</evidence>
<dbReference type="SMART" id="SM00317">
    <property type="entry name" value="SET"/>
    <property type="match status" value="1"/>
</dbReference>
<evidence type="ECO:0000256" key="2">
    <source>
        <dbReference type="ARBA" id="ARBA00022603"/>
    </source>
</evidence>
<evidence type="ECO:0000256" key="6">
    <source>
        <dbReference type="ARBA" id="ARBA00022771"/>
    </source>
</evidence>
<dbReference type="GO" id="GO:0005634">
    <property type="term" value="C:nucleus"/>
    <property type="evidence" value="ECO:0007669"/>
    <property type="project" value="TreeGrafter"/>
</dbReference>
<dbReference type="GO" id="GO:0140999">
    <property type="term" value="F:histone H3K4 trimethyltransferase activity"/>
    <property type="evidence" value="ECO:0007669"/>
    <property type="project" value="UniProtKB-EC"/>
</dbReference>
<dbReference type="EC" id="2.1.1.354" evidence="1"/>
<accession>A0A673ZQ80</accession>
<keyword evidence="2" id="KW-0489">Methyltransferase</keyword>
<dbReference type="Gene3D" id="1.10.220.160">
    <property type="match status" value="1"/>
</dbReference>
<feature type="domain" description="MYND-type" evidence="11">
    <location>
        <begin position="48"/>
        <end position="86"/>
    </location>
</feature>
<feature type="domain" description="SET" evidence="10">
    <location>
        <begin position="3"/>
        <end position="238"/>
    </location>
</feature>
<evidence type="ECO:0000256" key="9">
    <source>
        <dbReference type="PROSITE-ProRule" id="PRU00134"/>
    </source>
</evidence>
<dbReference type="PANTHER" id="PTHR12197">
    <property type="entry name" value="HISTONE-LYSINE N-METHYLTRANSFERASE SMYD"/>
    <property type="match status" value="1"/>
</dbReference>
<evidence type="ECO:0000256" key="7">
    <source>
        <dbReference type="ARBA" id="ARBA00022833"/>
    </source>
</evidence>
<dbReference type="Pfam" id="PF01753">
    <property type="entry name" value="zf-MYND"/>
    <property type="match status" value="1"/>
</dbReference>
<dbReference type="GO" id="GO:0008270">
    <property type="term" value="F:zinc ion binding"/>
    <property type="evidence" value="ECO:0007669"/>
    <property type="project" value="UniProtKB-KW"/>
</dbReference>
<keyword evidence="6 9" id="KW-0863">Zinc-finger</keyword>
<name>A0A673ZQ80_SALTR</name>
<dbReference type="SUPFAM" id="SSF82199">
    <property type="entry name" value="SET domain"/>
    <property type="match status" value="1"/>
</dbReference>
<comment type="catalytic activity">
    <reaction evidence="8">
        <text>L-lysyl(4)-[histone H3] + 3 S-adenosyl-L-methionine = N(6),N(6),N(6)-trimethyl-L-lysyl(4)-[histone H3] + 3 S-adenosyl-L-homocysteine + 3 H(+)</text>
        <dbReference type="Rhea" id="RHEA:60260"/>
        <dbReference type="Rhea" id="RHEA-COMP:15537"/>
        <dbReference type="Rhea" id="RHEA-COMP:15547"/>
        <dbReference type="ChEBI" id="CHEBI:15378"/>
        <dbReference type="ChEBI" id="CHEBI:29969"/>
        <dbReference type="ChEBI" id="CHEBI:57856"/>
        <dbReference type="ChEBI" id="CHEBI:59789"/>
        <dbReference type="ChEBI" id="CHEBI:61961"/>
        <dbReference type="EC" id="2.1.1.354"/>
    </reaction>
</comment>
<dbReference type="Pfam" id="PF00856">
    <property type="entry name" value="SET"/>
    <property type="match status" value="1"/>
</dbReference>
<dbReference type="GO" id="GO:0032259">
    <property type="term" value="P:methylation"/>
    <property type="evidence" value="ECO:0007669"/>
    <property type="project" value="UniProtKB-KW"/>
</dbReference>
<dbReference type="Ensembl" id="ENSSTUT00000050946.1">
    <property type="protein sequence ID" value="ENSSTUP00000048847.1"/>
    <property type="gene ID" value="ENSSTUG00000020480.1"/>
</dbReference>